<name>A0A4Y2CM11_ARAVE</name>
<dbReference type="AlphaFoldDB" id="A0A4Y2CM11"/>
<protein>
    <submittedName>
        <fullName evidence="2">Uncharacterized protein</fullName>
    </submittedName>
</protein>
<accession>A0A4Y2CM11</accession>
<dbReference type="EMBL" id="BGPR01000201">
    <property type="protein sequence ID" value="GBM04355.1"/>
    <property type="molecule type" value="Genomic_DNA"/>
</dbReference>
<dbReference type="OrthoDB" id="10540744at2759"/>
<dbReference type="Proteomes" id="UP000499080">
    <property type="component" value="Unassembled WGS sequence"/>
</dbReference>
<evidence type="ECO:0000313" key="3">
    <source>
        <dbReference type="Proteomes" id="UP000499080"/>
    </source>
</evidence>
<organism evidence="2 3">
    <name type="scientific">Araneus ventricosus</name>
    <name type="common">Orbweaver spider</name>
    <name type="synonym">Epeira ventricosa</name>
    <dbReference type="NCBI Taxonomy" id="182803"/>
    <lineage>
        <taxon>Eukaryota</taxon>
        <taxon>Metazoa</taxon>
        <taxon>Ecdysozoa</taxon>
        <taxon>Arthropoda</taxon>
        <taxon>Chelicerata</taxon>
        <taxon>Arachnida</taxon>
        <taxon>Araneae</taxon>
        <taxon>Araneomorphae</taxon>
        <taxon>Entelegynae</taxon>
        <taxon>Araneoidea</taxon>
        <taxon>Araneidae</taxon>
        <taxon>Araneus</taxon>
    </lineage>
</organism>
<feature type="compositionally biased region" description="Basic residues" evidence="1">
    <location>
        <begin position="127"/>
        <end position="141"/>
    </location>
</feature>
<sequence>MLLLRKISILFSSSRKHLSRIFYLTFNAFPDLAQTSENDTNNLPKYLHPQVHDNPIEIILKPLPPTLIFHVIIRSQKPTNNPNYLTLFHRKSSLKRAIKYPNRILMYHHNNPNPPPNSNEDDSSTNRFHHQNHLVLSRKAR</sequence>
<evidence type="ECO:0000256" key="1">
    <source>
        <dbReference type="SAM" id="MobiDB-lite"/>
    </source>
</evidence>
<comment type="caution">
    <text evidence="2">The sequence shown here is derived from an EMBL/GenBank/DDBJ whole genome shotgun (WGS) entry which is preliminary data.</text>
</comment>
<feature type="region of interest" description="Disordered" evidence="1">
    <location>
        <begin position="106"/>
        <end position="141"/>
    </location>
</feature>
<keyword evidence="3" id="KW-1185">Reference proteome</keyword>
<evidence type="ECO:0000313" key="2">
    <source>
        <dbReference type="EMBL" id="GBM04355.1"/>
    </source>
</evidence>
<proteinExistence type="predicted"/>
<gene>
    <name evidence="2" type="ORF">AVEN_146220_1</name>
</gene>
<reference evidence="2 3" key="1">
    <citation type="journal article" date="2019" name="Sci. Rep.">
        <title>Orb-weaving spider Araneus ventricosus genome elucidates the spidroin gene catalogue.</title>
        <authorList>
            <person name="Kono N."/>
            <person name="Nakamura H."/>
            <person name="Ohtoshi R."/>
            <person name="Moran D.A.P."/>
            <person name="Shinohara A."/>
            <person name="Yoshida Y."/>
            <person name="Fujiwara M."/>
            <person name="Mori M."/>
            <person name="Tomita M."/>
            <person name="Arakawa K."/>
        </authorList>
    </citation>
    <scope>NUCLEOTIDE SEQUENCE [LARGE SCALE GENOMIC DNA]</scope>
</reference>